<evidence type="ECO:0000313" key="2">
    <source>
        <dbReference type="Proteomes" id="UP001162483"/>
    </source>
</evidence>
<reference evidence="1" key="1">
    <citation type="submission" date="2023-05" db="EMBL/GenBank/DDBJ databases">
        <authorList>
            <person name="Stuckert A."/>
        </authorList>
    </citation>
    <scope>NUCLEOTIDE SEQUENCE</scope>
</reference>
<sequence>MVRCLLGHMTGPRRLRAIHKVHAQWAPGCHPAVIEAAAGRRKDNSAEVEAGTCQIQ</sequence>
<dbReference type="EMBL" id="CATNWA010017427">
    <property type="protein sequence ID" value="CAI9600443.1"/>
    <property type="molecule type" value="Genomic_DNA"/>
</dbReference>
<name>A0ABN9FVD3_9NEOB</name>
<evidence type="ECO:0000313" key="1">
    <source>
        <dbReference type="EMBL" id="CAI9600443.1"/>
    </source>
</evidence>
<dbReference type="Proteomes" id="UP001162483">
    <property type="component" value="Unassembled WGS sequence"/>
</dbReference>
<protein>
    <submittedName>
        <fullName evidence="1">Uncharacterized protein</fullName>
    </submittedName>
</protein>
<organism evidence="1 2">
    <name type="scientific">Staurois parvus</name>
    <dbReference type="NCBI Taxonomy" id="386267"/>
    <lineage>
        <taxon>Eukaryota</taxon>
        <taxon>Metazoa</taxon>
        <taxon>Chordata</taxon>
        <taxon>Craniata</taxon>
        <taxon>Vertebrata</taxon>
        <taxon>Euteleostomi</taxon>
        <taxon>Amphibia</taxon>
        <taxon>Batrachia</taxon>
        <taxon>Anura</taxon>
        <taxon>Neobatrachia</taxon>
        <taxon>Ranoidea</taxon>
        <taxon>Ranidae</taxon>
        <taxon>Staurois</taxon>
    </lineage>
</organism>
<accession>A0ABN9FVD3</accession>
<comment type="caution">
    <text evidence="1">The sequence shown here is derived from an EMBL/GenBank/DDBJ whole genome shotgun (WGS) entry which is preliminary data.</text>
</comment>
<keyword evidence="2" id="KW-1185">Reference proteome</keyword>
<gene>
    <name evidence="1" type="ORF">SPARVUS_LOCUS12744467</name>
</gene>
<proteinExistence type="predicted"/>
<feature type="non-terminal residue" evidence="1">
    <location>
        <position position="56"/>
    </location>
</feature>